<dbReference type="Proteomes" id="UP000787201">
    <property type="component" value="Unassembled WGS sequence"/>
</dbReference>
<dbReference type="SUPFAM" id="SSF49401">
    <property type="entry name" value="Bacterial adhesins"/>
    <property type="match status" value="1"/>
</dbReference>
<reference evidence="7 8" key="1">
    <citation type="submission" date="2021-06" db="EMBL/GenBank/DDBJ databases">
        <authorList>
            <person name="Stanton E."/>
        </authorList>
    </citation>
    <scope>NUCLEOTIDE SEQUENCE [LARGE SCALE GENOMIC DNA]</scope>
    <source>
        <strain evidence="7 8">2021EL-00146</strain>
    </source>
</reference>
<feature type="domain" description="Fimbrial-type adhesion" evidence="6">
    <location>
        <begin position="204"/>
        <end position="355"/>
    </location>
</feature>
<evidence type="ECO:0000313" key="8">
    <source>
        <dbReference type="Proteomes" id="UP000787201"/>
    </source>
</evidence>
<comment type="subcellular location">
    <subcellularLocation>
        <location evidence="1">Fimbrium</location>
    </subcellularLocation>
</comment>
<evidence type="ECO:0000259" key="6">
    <source>
        <dbReference type="Pfam" id="PF00419"/>
    </source>
</evidence>
<gene>
    <name evidence="7" type="primary">lpfD</name>
    <name evidence="7" type="ORF">KQV47_09710</name>
</gene>
<evidence type="ECO:0000256" key="3">
    <source>
        <dbReference type="ARBA" id="ARBA00022729"/>
    </source>
</evidence>
<comment type="caution">
    <text evidence="7">The sequence shown here is derived from an EMBL/GenBank/DDBJ whole genome shotgun (WGS) entry which is preliminary data.</text>
</comment>
<dbReference type="Pfam" id="PF00419">
    <property type="entry name" value="Fimbrial"/>
    <property type="match status" value="1"/>
</dbReference>
<comment type="similarity">
    <text evidence="2">Belongs to the fimbrial protein family.</text>
</comment>
<keyword evidence="4" id="KW-0281">Fimbrium</keyword>
<dbReference type="InterPro" id="IPR000259">
    <property type="entry name" value="Adhesion_dom_fimbrial"/>
</dbReference>
<dbReference type="EMBL" id="JAHLTI010000005">
    <property type="protein sequence ID" value="MBU5924470.1"/>
    <property type="molecule type" value="Genomic_DNA"/>
</dbReference>
<name>A0ABS6GCN6_9ENTR</name>
<dbReference type="PANTHER" id="PTHR33420:SF31">
    <property type="entry name" value="TYPE 1 FIMBRIN D-MANNOSE SPECIFIC ADHESIN"/>
    <property type="match status" value="1"/>
</dbReference>
<proteinExistence type="inferred from homology"/>
<keyword evidence="3 5" id="KW-0732">Signal</keyword>
<organism evidence="7 8">
    <name type="scientific">Enterobacter sichuanensis</name>
    <dbReference type="NCBI Taxonomy" id="2071710"/>
    <lineage>
        <taxon>Bacteria</taxon>
        <taxon>Pseudomonadati</taxon>
        <taxon>Pseudomonadota</taxon>
        <taxon>Gammaproteobacteria</taxon>
        <taxon>Enterobacterales</taxon>
        <taxon>Enterobacteriaceae</taxon>
        <taxon>Enterobacter</taxon>
        <taxon>Enterobacter cloacae complex</taxon>
    </lineage>
</organism>
<evidence type="ECO:0000256" key="5">
    <source>
        <dbReference type="SAM" id="SignalP"/>
    </source>
</evidence>
<feature type="signal peptide" evidence="5">
    <location>
        <begin position="1"/>
        <end position="23"/>
    </location>
</feature>
<feature type="chain" id="PRO_5047133664" evidence="5">
    <location>
        <begin position="24"/>
        <end position="356"/>
    </location>
</feature>
<dbReference type="InterPro" id="IPR036937">
    <property type="entry name" value="Adhesion_dom_fimbrial_sf"/>
</dbReference>
<evidence type="ECO:0000313" key="7">
    <source>
        <dbReference type="EMBL" id="MBU5924470.1"/>
    </source>
</evidence>
<sequence>MYQRVFALTGLVCAALFSRQALAADDWGPCTSLNGTYQLNALMIKTVTDTSKNSSGTVLPDFYTWDLGRQYPGICDCPDNEETTPVYYKAATSLPFGHRDGTQEFYSVNNNIQIATQIWIEGRVKEYVDAPFSDVSNKNSTRQLCDVNTDTENADITTGSKGKLSLYINHPFVGQLDIPSTNIMNLYGTKKPGVYSAMPLAAVYLSGSVTVPQGCELASGSTLEIPFGEFQAHDFKDRKGQLPAGASPVTKDLQFNCTNIADGVKIYLRIEGTPNANDSSAIDLGNPDIGAVIKNASGVVLKPNSTDAQALTASPLTDDIHRSASTTLSFSPVSTTGKLPETGDFEGIATLRIDVE</sequence>
<dbReference type="RefSeq" id="WP_047957501.1">
    <property type="nucleotide sequence ID" value="NZ_CABMND010000006.1"/>
</dbReference>
<dbReference type="InterPro" id="IPR008966">
    <property type="entry name" value="Adhesion_dom_sf"/>
</dbReference>
<dbReference type="PANTHER" id="PTHR33420">
    <property type="entry name" value="FIMBRIAL SUBUNIT ELFA-RELATED"/>
    <property type="match status" value="1"/>
</dbReference>
<accession>A0ABS6GCN6</accession>
<dbReference type="Gene3D" id="2.60.40.1090">
    <property type="entry name" value="Fimbrial-type adhesion domain"/>
    <property type="match status" value="1"/>
</dbReference>
<keyword evidence="8" id="KW-1185">Reference proteome</keyword>
<evidence type="ECO:0000256" key="2">
    <source>
        <dbReference type="ARBA" id="ARBA00006671"/>
    </source>
</evidence>
<dbReference type="NCBIfam" id="NF011753">
    <property type="entry name" value="PRK15206.1"/>
    <property type="match status" value="1"/>
</dbReference>
<evidence type="ECO:0000256" key="4">
    <source>
        <dbReference type="ARBA" id="ARBA00023263"/>
    </source>
</evidence>
<protein>
    <submittedName>
        <fullName evidence="7">Long polar fimbrial protein LpfD</fullName>
    </submittedName>
</protein>
<dbReference type="InterPro" id="IPR050263">
    <property type="entry name" value="Bact_Fimbrial_Adh_Pro"/>
</dbReference>
<evidence type="ECO:0000256" key="1">
    <source>
        <dbReference type="ARBA" id="ARBA00004561"/>
    </source>
</evidence>